<evidence type="ECO:0000259" key="3">
    <source>
        <dbReference type="Pfam" id="PF01494"/>
    </source>
</evidence>
<dbReference type="Gene3D" id="3.50.50.60">
    <property type="entry name" value="FAD/NAD(P)-binding domain"/>
    <property type="match status" value="1"/>
</dbReference>
<name>A0A318LVG8_9PSEU</name>
<evidence type="ECO:0000313" key="5">
    <source>
        <dbReference type="Proteomes" id="UP000247892"/>
    </source>
</evidence>
<dbReference type="NCBIfam" id="NF006091">
    <property type="entry name" value="PRK08243.1"/>
    <property type="match status" value="1"/>
</dbReference>
<keyword evidence="1" id="KW-0285">Flavoprotein</keyword>
<dbReference type="PANTHER" id="PTHR43004:SF3">
    <property type="entry name" value="P-HYDROXYBENZOATE HYDROXYLASE"/>
    <property type="match status" value="1"/>
</dbReference>
<dbReference type="PANTHER" id="PTHR43004">
    <property type="entry name" value="TRK SYSTEM POTASSIUM UPTAKE PROTEIN"/>
    <property type="match status" value="1"/>
</dbReference>
<dbReference type="EMBL" id="MASU01000005">
    <property type="protein sequence ID" value="PXY36348.1"/>
    <property type="molecule type" value="Genomic_DNA"/>
</dbReference>
<dbReference type="GO" id="GO:0016709">
    <property type="term" value="F:oxidoreductase activity, acting on paired donors, with incorporation or reduction of molecular oxygen, NAD(P)H as one donor, and incorporation of one atom of oxygen"/>
    <property type="evidence" value="ECO:0007669"/>
    <property type="project" value="UniProtKB-ARBA"/>
</dbReference>
<dbReference type="PRINTS" id="PR00420">
    <property type="entry name" value="RNGMNOXGNASE"/>
</dbReference>
<sequence length="405" mass="43866">MGAHAAPGEVVVAAATRVVIIGAGPAGLALANILHDNGIDCVLLEARTRAFIEQRPRAGFIEEWAVRGLDAHGLADGLLRSAPTHSGFEFRFEGARHPFDYTRWAGQRHFVYPQQVLITDLVARYVERGGRVLFEVTDAVPRAIESGTPAVTYTDPETDAPTRLDCDFVAGCDGAQGVTRGLVGGRTLSHDYGVGWLALLAEAPPSSDGVMFGIHPRGFAAHMARTPQVTRFYLQCPPGDAVENWPDVRVWEELHARLGVPGGPITGGPLIEKRVLSMHNYVTEPMARGRLFLAGESAHLVAPIAAKGLNLALHDAFHLASALLTHYLGGEDGPLARYSETCLARVWQYQEFSQWLSDIFHSSTLDPPPDPFRARLAQARLRRLLASPAAAASFSEIYIGKAADF</sequence>
<dbReference type="GO" id="GO:0071949">
    <property type="term" value="F:FAD binding"/>
    <property type="evidence" value="ECO:0007669"/>
    <property type="project" value="InterPro"/>
</dbReference>
<evidence type="ECO:0000256" key="2">
    <source>
        <dbReference type="ARBA" id="ARBA00022827"/>
    </source>
</evidence>
<evidence type="ECO:0000256" key="1">
    <source>
        <dbReference type="ARBA" id="ARBA00022630"/>
    </source>
</evidence>
<keyword evidence="4" id="KW-0503">Monooxygenase</keyword>
<dbReference type="InterPro" id="IPR036188">
    <property type="entry name" value="FAD/NAD-bd_sf"/>
</dbReference>
<reference evidence="4 5" key="1">
    <citation type="submission" date="2016-07" db="EMBL/GenBank/DDBJ databases">
        <title>Draft genome sequence of Prauserella sp. YIM 121212, isolated from alkaline soil.</title>
        <authorList>
            <person name="Ruckert C."/>
            <person name="Albersmeier A."/>
            <person name="Jiang C.-L."/>
            <person name="Jiang Y."/>
            <person name="Kalinowski J."/>
            <person name="Schneider O."/>
            <person name="Winkler A."/>
            <person name="Zotchev S.B."/>
        </authorList>
    </citation>
    <scope>NUCLEOTIDE SEQUENCE [LARGE SCALE GENOMIC DNA]</scope>
    <source>
        <strain evidence="4 5">YIM 121212</strain>
    </source>
</reference>
<keyword evidence="5" id="KW-1185">Reference proteome</keyword>
<comment type="caution">
    <text evidence="4">The sequence shown here is derived from an EMBL/GenBank/DDBJ whole genome shotgun (WGS) entry which is preliminary data.</text>
</comment>
<dbReference type="SUPFAM" id="SSF51905">
    <property type="entry name" value="FAD/NAD(P)-binding domain"/>
    <property type="match status" value="1"/>
</dbReference>
<dbReference type="SUPFAM" id="SSF54373">
    <property type="entry name" value="FAD-linked reductases, C-terminal domain"/>
    <property type="match status" value="1"/>
</dbReference>
<proteinExistence type="predicted"/>
<dbReference type="AlphaFoldDB" id="A0A318LVG8"/>
<protein>
    <submittedName>
        <fullName evidence="4">4-hydroxybenzoate 3-monooxygenase</fullName>
    </submittedName>
</protein>
<dbReference type="Gene3D" id="3.30.9.10">
    <property type="entry name" value="D-Amino Acid Oxidase, subunit A, domain 2"/>
    <property type="match status" value="1"/>
</dbReference>
<keyword evidence="4" id="KW-0560">Oxidoreductase</keyword>
<organism evidence="4 5">
    <name type="scientific">Prauserella flavalba</name>
    <dbReference type="NCBI Taxonomy" id="1477506"/>
    <lineage>
        <taxon>Bacteria</taxon>
        <taxon>Bacillati</taxon>
        <taxon>Actinomycetota</taxon>
        <taxon>Actinomycetes</taxon>
        <taxon>Pseudonocardiales</taxon>
        <taxon>Pseudonocardiaceae</taxon>
        <taxon>Prauserella</taxon>
    </lineage>
</organism>
<feature type="domain" description="FAD-binding" evidence="3">
    <location>
        <begin position="16"/>
        <end position="352"/>
    </location>
</feature>
<keyword evidence="2" id="KW-0274">FAD</keyword>
<accession>A0A318LVG8</accession>
<dbReference type="InterPro" id="IPR050641">
    <property type="entry name" value="RIFMO-like"/>
</dbReference>
<gene>
    <name evidence="4" type="ORF">BA062_13120</name>
</gene>
<dbReference type="Proteomes" id="UP000247892">
    <property type="component" value="Unassembled WGS sequence"/>
</dbReference>
<dbReference type="InterPro" id="IPR002938">
    <property type="entry name" value="FAD-bd"/>
</dbReference>
<evidence type="ECO:0000313" key="4">
    <source>
        <dbReference type="EMBL" id="PXY36348.1"/>
    </source>
</evidence>
<dbReference type="Pfam" id="PF01494">
    <property type="entry name" value="FAD_binding_3"/>
    <property type="match status" value="1"/>
</dbReference>
<dbReference type="OrthoDB" id="9791689at2"/>